<feature type="compositionally biased region" description="Low complexity" evidence="1">
    <location>
        <begin position="553"/>
        <end position="569"/>
    </location>
</feature>
<protein>
    <submittedName>
        <fullName evidence="2">Uncharacterized protein</fullName>
    </submittedName>
</protein>
<gene>
    <name evidence="2" type="ORF">MAR_017338</name>
</gene>
<sequence length="843" mass="95313">MMALTVGPKSRHVDRVAPQPQTQSSLPATDIDFDLLVKRVENTIMTDKGRQTVGITPQELLARSNPGLFTHDIESTARDLTNPREMYNILSHRTKSIEDLAVRLKQELARASKTTGHFPNLPRTLSMNDIDQTKTGRFGHKAQPVSNMQNGDRKLDVILLNRHNTSIDDFRACSQKLREQENNVNLPRLPTAGTGHPDKDGDTRDKEKLELPDLTEKHKDGGELKEPPVNTDKLGKNLLRINEELSTSDSKLDKWFSEMPNEVFDKAQRALMENTIRERLNEFQRRRNRKVNFPNQSVNVFLGSKMTRIPNTYLELRVDSFGKHLQYDKDRYKMHLKSVHHLKTRELSDVERPSREDELPRMALQHRSLTTLALTKAKPRLDADKRARSRKHYIEIPTAKGMKTVYMNDSFDAYEREHGSRLRQSGISNYEEYTERLNMMREASDIIHMRNNSPIIFSEGDPEQDAEASSGDRETTKAAIVNLALAKSAPKSRKPTHLKKTLMEIERHEKLGHTNGDIVHGDSDGDVDLDVMDGMIAGEKHEPIVTKIPTAQSSRTSDTKSSNSSVMSNKTPLKRFNTLEVFAEFGRIPEAPTINNLRQQRTRTEGLRGIPLPSSIKLDTKHQPHPPANPPRHDVFFREREAKKPDVTFRFEPGAVHIYKNNPYQLQNHTRSSERARVIYGKINKEPPVRRDPGHGRRKDDTRDGNSMATMSTKLDAYRSELARFENRALDESFCSMSSRHDDGAKNTMLVIGNEASKRLHGISTAPKAVSKRDVAVETDIIGSQHSSEANSPEHSARKSLDRALSAAQSGSGLSDFIVDNNDGESLSSDGDEDMQPTDSQSV</sequence>
<feature type="region of interest" description="Disordered" evidence="1">
    <location>
        <begin position="1"/>
        <end position="27"/>
    </location>
</feature>
<feature type="region of interest" description="Disordered" evidence="1">
    <location>
        <begin position="783"/>
        <end position="843"/>
    </location>
</feature>
<feature type="compositionally biased region" description="Low complexity" evidence="1">
    <location>
        <begin position="804"/>
        <end position="829"/>
    </location>
</feature>
<evidence type="ECO:0000313" key="3">
    <source>
        <dbReference type="Proteomes" id="UP001164746"/>
    </source>
</evidence>
<accession>A0ABY7EBY0</accession>
<name>A0ABY7EBY0_MYAAR</name>
<keyword evidence="3" id="KW-1185">Reference proteome</keyword>
<proteinExistence type="predicted"/>
<dbReference type="Proteomes" id="UP001164746">
    <property type="component" value="Chromosome 6"/>
</dbReference>
<dbReference type="EMBL" id="CP111017">
    <property type="protein sequence ID" value="WAR07380.1"/>
    <property type="molecule type" value="Genomic_DNA"/>
</dbReference>
<evidence type="ECO:0000256" key="1">
    <source>
        <dbReference type="SAM" id="MobiDB-lite"/>
    </source>
</evidence>
<feature type="compositionally biased region" description="Basic and acidic residues" evidence="1">
    <location>
        <begin position="196"/>
        <end position="226"/>
    </location>
</feature>
<organism evidence="2 3">
    <name type="scientific">Mya arenaria</name>
    <name type="common">Soft-shell clam</name>
    <dbReference type="NCBI Taxonomy" id="6604"/>
    <lineage>
        <taxon>Eukaryota</taxon>
        <taxon>Metazoa</taxon>
        <taxon>Spiralia</taxon>
        <taxon>Lophotrochozoa</taxon>
        <taxon>Mollusca</taxon>
        <taxon>Bivalvia</taxon>
        <taxon>Autobranchia</taxon>
        <taxon>Heteroconchia</taxon>
        <taxon>Euheterodonta</taxon>
        <taxon>Imparidentia</taxon>
        <taxon>Neoheterodontei</taxon>
        <taxon>Myida</taxon>
        <taxon>Myoidea</taxon>
        <taxon>Myidae</taxon>
        <taxon>Mya</taxon>
    </lineage>
</organism>
<evidence type="ECO:0000313" key="2">
    <source>
        <dbReference type="EMBL" id="WAR07380.1"/>
    </source>
</evidence>
<feature type="compositionally biased region" description="Basic and acidic residues" evidence="1">
    <location>
        <begin position="685"/>
        <end position="704"/>
    </location>
</feature>
<feature type="region of interest" description="Disordered" evidence="1">
    <location>
        <begin position="548"/>
        <end position="569"/>
    </location>
</feature>
<feature type="region of interest" description="Disordered" evidence="1">
    <location>
        <begin position="685"/>
        <end position="708"/>
    </location>
</feature>
<reference evidence="2" key="1">
    <citation type="submission" date="2022-11" db="EMBL/GenBank/DDBJ databases">
        <title>Centuries of genome instability and evolution in soft-shell clam transmissible cancer (bioRxiv).</title>
        <authorList>
            <person name="Hart S.F.M."/>
            <person name="Yonemitsu M.A."/>
            <person name="Giersch R.M."/>
            <person name="Beal B.F."/>
            <person name="Arriagada G."/>
            <person name="Davis B.W."/>
            <person name="Ostrander E.A."/>
            <person name="Goff S.P."/>
            <person name="Metzger M.J."/>
        </authorList>
    </citation>
    <scope>NUCLEOTIDE SEQUENCE</scope>
    <source>
        <strain evidence="2">MELC-2E11</strain>
        <tissue evidence="2">Siphon/mantle</tissue>
    </source>
</reference>
<feature type="compositionally biased region" description="Polar residues" evidence="1">
    <location>
        <begin position="783"/>
        <end position="794"/>
    </location>
</feature>
<feature type="region of interest" description="Disordered" evidence="1">
    <location>
        <begin position="181"/>
        <end position="232"/>
    </location>
</feature>